<dbReference type="Proteomes" id="UP000054776">
    <property type="component" value="Unassembled WGS sequence"/>
</dbReference>
<dbReference type="AlphaFoldDB" id="A0A0V1AUV9"/>
<protein>
    <submittedName>
        <fullName evidence="1">Uncharacterized protein</fullName>
    </submittedName>
</protein>
<evidence type="ECO:0000313" key="1">
    <source>
        <dbReference type="EMBL" id="KRY28568.1"/>
    </source>
</evidence>
<name>A0A0V1AUV9_TRISP</name>
<dbReference type="OrthoDB" id="10522176at2759"/>
<proteinExistence type="predicted"/>
<gene>
    <name evidence="1" type="ORF">T01_8037</name>
</gene>
<organism evidence="1 2">
    <name type="scientific">Trichinella spiralis</name>
    <name type="common">Trichina worm</name>
    <dbReference type="NCBI Taxonomy" id="6334"/>
    <lineage>
        <taxon>Eukaryota</taxon>
        <taxon>Metazoa</taxon>
        <taxon>Ecdysozoa</taxon>
        <taxon>Nematoda</taxon>
        <taxon>Enoplea</taxon>
        <taxon>Dorylaimia</taxon>
        <taxon>Trichinellida</taxon>
        <taxon>Trichinellidae</taxon>
        <taxon>Trichinella</taxon>
    </lineage>
</organism>
<accession>A0A0V1AUV9</accession>
<keyword evidence="2" id="KW-1185">Reference proteome</keyword>
<comment type="caution">
    <text evidence="1">The sequence shown here is derived from an EMBL/GenBank/DDBJ whole genome shotgun (WGS) entry which is preliminary data.</text>
</comment>
<dbReference type="EMBL" id="JYDH01000200">
    <property type="protein sequence ID" value="KRY28568.1"/>
    <property type="molecule type" value="Genomic_DNA"/>
</dbReference>
<dbReference type="InParanoid" id="A0A0V1AUV9"/>
<reference evidence="1 2" key="1">
    <citation type="submission" date="2015-01" db="EMBL/GenBank/DDBJ databases">
        <title>Evolution of Trichinella species and genotypes.</title>
        <authorList>
            <person name="Korhonen P.K."/>
            <person name="Edoardo P."/>
            <person name="Giuseppe L.R."/>
            <person name="Gasser R.B."/>
        </authorList>
    </citation>
    <scope>NUCLEOTIDE SEQUENCE [LARGE SCALE GENOMIC DNA]</scope>
    <source>
        <strain evidence="1">ISS3</strain>
    </source>
</reference>
<evidence type="ECO:0000313" key="2">
    <source>
        <dbReference type="Proteomes" id="UP000054776"/>
    </source>
</evidence>
<sequence>MNEFLFINLQIQRIHYNVYRRGDFIQFLNGLHKPAYFPVLLSGASADFTFLRCKSSNLCMKIEFQANFVCILKLSFLPDAALGTSKLDSNEDAAARAVRKLLCGISGGCFLVTAPDPWNEGTLRIDMISGQGFLLPVYCIFFRVVRQNRVT</sequence>